<accession>A0AAV4AG54</accession>
<feature type="domain" description="Copper type II ascorbate-dependent monooxygenase N-terminal" evidence="1">
    <location>
        <begin position="89"/>
        <end position="176"/>
    </location>
</feature>
<dbReference type="PANTHER" id="PTHR10157">
    <property type="entry name" value="DOPAMINE BETA HYDROXYLASE RELATED"/>
    <property type="match status" value="1"/>
</dbReference>
<dbReference type="GO" id="GO:0006589">
    <property type="term" value="P:octopamine biosynthetic process"/>
    <property type="evidence" value="ECO:0007669"/>
    <property type="project" value="TreeGrafter"/>
</dbReference>
<dbReference type="InterPro" id="IPR000323">
    <property type="entry name" value="Cu2_ascorb_mOase_N"/>
</dbReference>
<protein>
    <submittedName>
        <fullName evidence="2">DBH-like monooxygenase protein 1</fullName>
    </submittedName>
</protein>
<dbReference type="GO" id="GO:0042420">
    <property type="term" value="P:dopamine catabolic process"/>
    <property type="evidence" value="ECO:0007669"/>
    <property type="project" value="TreeGrafter"/>
</dbReference>
<keyword evidence="3" id="KW-1185">Reference proteome</keyword>
<reference evidence="2 3" key="1">
    <citation type="journal article" date="2021" name="Elife">
        <title>Chloroplast acquisition without the gene transfer in kleptoplastic sea slugs, Plakobranchus ocellatus.</title>
        <authorList>
            <person name="Maeda T."/>
            <person name="Takahashi S."/>
            <person name="Yoshida T."/>
            <person name="Shimamura S."/>
            <person name="Takaki Y."/>
            <person name="Nagai Y."/>
            <person name="Toyoda A."/>
            <person name="Suzuki Y."/>
            <person name="Arimoto A."/>
            <person name="Ishii H."/>
            <person name="Satoh N."/>
            <person name="Nishiyama T."/>
            <person name="Hasebe M."/>
            <person name="Maruyama T."/>
            <person name="Minagawa J."/>
            <person name="Obokata J."/>
            <person name="Shigenobu S."/>
        </authorList>
    </citation>
    <scope>NUCLEOTIDE SEQUENCE [LARGE SCALE GENOMIC DNA]</scope>
</reference>
<dbReference type="InterPro" id="IPR045266">
    <property type="entry name" value="DOH_DOMON"/>
</dbReference>
<gene>
    <name evidence="2" type="ORF">PoB_003252200</name>
</gene>
<dbReference type="InterPro" id="IPR036939">
    <property type="entry name" value="Cu2_ascorb_mOase_N_sf"/>
</dbReference>
<evidence type="ECO:0000259" key="1">
    <source>
        <dbReference type="Pfam" id="PF01082"/>
    </source>
</evidence>
<keyword evidence="2" id="KW-0503">Monooxygenase</keyword>
<dbReference type="GO" id="GO:0004500">
    <property type="term" value="F:dopamine beta-monooxygenase activity"/>
    <property type="evidence" value="ECO:0007669"/>
    <property type="project" value="InterPro"/>
</dbReference>
<organism evidence="2 3">
    <name type="scientific">Plakobranchus ocellatus</name>
    <dbReference type="NCBI Taxonomy" id="259542"/>
    <lineage>
        <taxon>Eukaryota</taxon>
        <taxon>Metazoa</taxon>
        <taxon>Spiralia</taxon>
        <taxon>Lophotrochozoa</taxon>
        <taxon>Mollusca</taxon>
        <taxon>Gastropoda</taxon>
        <taxon>Heterobranchia</taxon>
        <taxon>Euthyneura</taxon>
        <taxon>Panpulmonata</taxon>
        <taxon>Sacoglossa</taxon>
        <taxon>Placobranchoidea</taxon>
        <taxon>Plakobranchidae</taxon>
        <taxon>Plakobranchus</taxon>
    </lineage>
</organism>
<dbReference type="InterPro" id="IPR000945">
    <property type="entry name" value="DBH-like"/>
</dbReference>
<dbReference type="GO" id="GO:0042421">
    <property type="term" value="P:norepinephrine biosynthetic process"/>
    <property type="evidence" value="ECO:0007669"/>
    <property type="project" value="TreeGrafter"/>
</dbReference>
<name>A0AAV4AG54_9GAST</name>
<dbReference type="Proteomes" id="UP000735302">
    <property type="component" value="Unassembled WGS sequence"/>
</dbReference>
<dbReference type="SUPFAM" id="SSF49742">
    <property type="entry name" value="PHM/PNGase F"/>
    <property type="match status" value="1"/>
</dbReference>
<sequence length="247" mass="27200">MGQEVGNYTVMKVVRLLDTCDDEDVAVTEGTTRLIYAYSSADPPSGDSISYHGSTRGTKSFFLLDPPSQDQEKITLPSDVKTLEFTNRNRGHETLLHHVILWFCQGGLDEQTLGEDAFSCYGTKPPQADTCSHVFVAWAIGGQAFNYPSHVGYSLGSVGDPGYFMMETHYDNPNMRAAEYGGTDIFGVIHRQNWLDAKAHQNFKKMIESSPHGQLCHGSQGLLKANLAAFETPEIKQPYSAPPMCPA</sequence>
<dbReference type="CDD" id="cd09631">
    <property type="entry name" value="DOMON_DOH"/>
    <property type="match status" value="1"/>
</dbReference>
<dbReference type="GO" id="GO:0030667">
    <property type="term" value="C:secretory granule membrane"/>
    <property type="evidence" value="ECO:0007669"/>
    <property type="project" value="TreeGrafter"/>
</dbReference>
<keyword evidence="2" id="KW-0560">Oxidoreductase</keyword>
<comment type="caution">
    <text evidence="2">The sequence shown here is derived from an EMBL/GenBank/DDBJ whole genome shotgun (WGS) entry which is preliminary data.</text>
</comment>
<evidence type="ECO:0000313" key="2">
    <source>
        <dbReference type="EMBL" id="GFO06017.1"/>
    </source>
</evidence>
<dbReference type="Gene3D" id="2.60.120.310">
    <property type="entry name" value="Copper type II, ascorbate-dependent monooxygenase, N-terminal domain"/>
    <property type="match status" value="1"/>
</dbReference>
<dbReference type="InterPro" id="IPR008977">
    <property type="entry name" value="PHM/PNGase_F_dom_sf"/>
</dbReference>
<dbReference type="PANTHER" id="PTHR10157:SF23">
    <property type="entry name" value="MOXD1 HOMOLOG 1"/>
    <property type="match status" value="1"/>
</dbReference>
<dbReference type="GO" id="GO:0005507">
    <property type="term" value="F:copper ion binding"/>
    <property type="evidence" value="ECO:0007669"/>
    <property type="project" value="InterPro"/>
</dbReference>
<dbReference type="EMBL" id="BLXT01003757">
    <property type="protein sequence ID" value="GFO06017.1"/>
    <property type="molecule type" value="Genomic_DNA"/>
</dbReference>
<proteinExistence type="predicted"/>
<dbReference type="Pfam" id="PF01082">
    <property type="entry name" value="Cu2_monooxygen"/>
    <property type="match status" value="1"/>
</dbReference>
<dbReference type="AlphaFoldDB" id="A0AAV4AG54"/>
<dbReference type="GO" id="GO:0005615">
    <property type="term" value="C:extracellular space"/>
    <property type="evidence" value="ECO:0007669"/>
    <property type="project" value="TreeGrafter"/>
</dbReference>
<evidence type="ECO:0000313" key="3">
    <source>
        <dbReference type="Proteomes" id="UP000735302"/>
    </source>
</evidence>